<dbReference type="AlphaFoldDB" id="W6U3A9"/>
<sequence>MDILPLPSVLRFVAKNALATVRDKAELASTSTMLAVLTEEKISKDIKGTEPLTALHDSCMMRKLNRFSLFASCFRHGLHYFTSVNWDLRDFLTPASSFDFRSGRKGCAMVGPSSGLEDRANVVTQKLKSTL</sequence>
<gene>
    <name evidence="1" type="ORF">EGR_09535</name>
</gene>
<dbReference type="CTD" id="36345250"/>
<accession>W6U3A9</accession>
<dbReference type="GeneID" id="36345250"/>
<dbReference type="EMBL" id="APAU02000152">
    <property type="protein sequence ID" value="EUB55595.1"/>
    <property type="molecule type" value="Genomic_DNA"/>
</dbReference>
<keyword evidence="2" id="KW-1185">Reference proteome</keyword>
<comment type="caution">
    <text evidence="1">The sequence shown here is derived from an EMBL/GenBank/DDBJ whole genome shotgun (WGS) entry which is preliminary data.</text>
</comment>
<proteinExistence type="predicted"/>
<dbReference type="KEGG" id="egl:EGR_09535"/>
<evidence type="ECO:0000313" key="2">
    <source>
        <dbReference type="Proteomes" id="UP000019149"/>
    </source>
</evidence>
<dbReference type="Proteomes" id="UP000019149">
    <property type="component" value="Unassembled WGS sequence"/>
</dbReference>
<protein>
    <submittedName>
        <fullName evidence="1">Uncharacterized protein</fullName>
    </submittedName>
</protein>
<reference evidence="1 2" key="1">
    <citation type="journal article" date="2013" name="Nat. Genet.">
        <title>The genome of the hydatid tapeworm Echinococcus granulosus.</title>
        <authorList>
            <person name="Zheng H."/>
            <person name="Zhang W."/>
            <person name="Zhang L."/>
            <person name="Zhang Z."/>
            <person name="Li J."/>
            <person name="Lu G."/>
            <person name="Zhu Y."/>
            <person name="Wang Y."/>
            <person name="Huang Y."/>
            <person name="Liu J."/>
            <person name="Kang H."/>
            <person name="Chen J."/>
            <person name="Wang L."/>
            <person name="Chen A."/>
            <person name="Yu S."/>
            <person name="Gao Z."/>
            <person name="Jin L."/>
            <person name="Gu W."/>
            <person name="Wang Z."/>
            <person name="Zhao L."/>
            <person name="Shi B."/>
            <person name="Wen H."/>
            <person name="Lin R."/>
            <person name="Jones M.K."/>
            <person name="Brejova B."/>
            <person name="Vinar T."/>
            <person name="Zhao G."/>
            <person name="McManus D.P."/>
            <person name="Chen Z."/>
            <person name="Zhou Y."/>
            <person name="Wang S."/>
        </authorList>
    </citation>
    <scope>NUCLEOTIDE SEQUENCE [LARGE SCALE GENOMIC DNA]</scope>
</reference>
<organism evidence="1 2">
    <name type="scientific">Echinococcus granulosus</name>
    <name type="common">Hydatid tapeworm</name>
    <dbReference type="NCBI Taxonomy" id="6210"/>
    <lineage>
        <taxon>Eukaryota</taxon>
        <taxon>Metazoa</taxon>
        <taxon>Spiralia</taxon>
        <taxon>Lophotrochozoa</taxon>
        <taxon>Platyhelminthes</taxon>
        <taxon>Cestoda</taxon>
        <taxon>Eucestoda</taxon>
        <taxon>Cyclophyllidea</taxon>
        <taxon>Taeniidae</taxon>
        <taxon>Echinococcus</taxon>
        <taxon>Echinococcus granulosus group</taxon>
    </lineage>
</organism>
<evidence type="ECO:0000313" key="1">
    <source>
        <dbReference type="EMBL" id="EUB55595.1"/>
    </source>
</evidence>
<dbReference type="RefSeq" id="XP_024346791.1">
    <property type="nucleotide sequence ID" value="XM_024498784.1"/>
</dbReference>
<name>W6U3A9_ECHGR</name>